<dbReference type="InterPro" id="IPR002126">
    <property type="entry name" value="Cadherin-like_dom"/>
</dbReference>
<evidence type="ECO:0000313" key="6">
    <source>
        <dbReference type="Proteomes" id="UP000000311"/>
    </source>
</evidence>
<dbReference type="InterPro" id="IPR005302">
    <property type="entry name" value="MoCF_Sase_C"/>
</dbReference>
<dbReference type="FunCoup" id="E1ZZ63">
    <property type="interactions" value="34"/>
</dbReference>
<evidence type="ECO:0000256" key="2">
    <source>
        <dbReference type="SAM" id="Phobius"/>
    </source>
</evidence>
<feature type="domain" description="Cadherin" evidence="3">
    <location>
        <begin position="158"/>
        <end position="225"/>
    </location>
</feature>
<keyword evidence="2" id="KW-1133">Transmembrane helix</keyword>
<dbReference type="GO" id="GO:0007156">
    <property type="term" value="P:homophilic cell adhesion via plasma membrane adhesion molecules"/>
    <property type="evidence" value="ECO:0007669"/>
    <property type="project" value="InterPro"/>
</dbReference>
<dbReference type="Proteomes" id="UP000000311">
    <property type="component" value="Unassembled WGS sequence"/>
</dbReference>
<dbReference type="GO" id="GO:0003824">
    <property type="term" value="F:catalytic activity"/>
    <property type="evidence" value="ECO:0007669"/>
    <property type="project" value="InterPro"/>
</dbReference>
<proteinExistence type="predicted"/>
<dbReference type="SUPFAM" id="SSF50800">
    <property type="entry name" value="PK beta-barrel domain-like"/>
    <property type="match status" value="1"/>
</dbReference>
<dbReference type="GO" id="GO:0030170">
    <property type="term" value="F:pyridoxal phosphate binding"/>
    <property type="evidence" value="ECO:0007669"/>
    <property type="project" value="InterPro"/>
</dbReference>
<dbReference type="Pfam" id="PF03476">
    <property type="entry name" value="MOSC_N"/>
    <property type="match status" value="1"/>
</dbReference>
<dbReference type="PANTHER" id="PTHR14237:SF19">
    <property type="entry name" value="MITOCHONDRIAL AMIDOXIME REDUCING COMPONENT 1"/>
    <property type="match status" value="1"/>
</dbReference>
<dbReference type="InterPro" id="IPR005303">
    <property type="entry name" value="MOCOS_middle"/>
</dbReference>
<dbReference type="AlphaFoldDB" id="E1ZZ63"/>
<keyword evidence="2" id="KW-0812">Transmembrane</keyword>
<organism evidence="6">
    <name type="scientific">Camponotus floridanus</name>
    <name type="common">Florida carpenter ant</name>
    <dbReference type="NCBI Taxonomy" id="104421"/>
    <lineage>
        <taxon>Eukaryota</taxon>
        <taxon>Metazoa</taxon>
        <taxon>Ecdysozoa</taxon>
        <taxon>Arthropoda</taxon>
        <taxon>Hexapoda</taxon>
        <taxon>Insecta</taxon>
        <taxon>Pterygota</taxon>
        <taxon>Neoptera</taxon>
        <taxon>Endopterygota</taxon>
        <taxon>Hymenoptera</taxon>
        <taxon>Apocrita</taxon>
        <taxon>Aculeata</taxon>
        <taxon>Formicoidea</taxon>
        <taxon>Formicidae</taxon>
        <taxon>Formicinae</taxon>
        <taxon>Camponotus</taxon>
    </lineage>
</organism>
<dbReference type="STRING" id="104421.E1ZZ63"/>
<dbReference type="PROSITE" id="PS50268">
    <property type="entry name" value="CADHERIN_2"/>
    <property type="match status" value="1"/>
</dbReference>
<evidence type="ECO:0000259" key="3">
    <source>
        <dbReference type="PROSITE" id="PS50268"/>
    </source>
</evidence>
<dbReference type="InParanoid" id="E1ZZ63"/>
<gene>
    <name evidence="5" type="ORF">EAG_09495</name>
</gene>
<dbReference type="EMBL" id="GL435311">
    <property type="protein sequence ID" value="EFN73478.1"/>
    <property type="molecule type" value="Genomic_DNA"/>
</dbReference>
<feature type="domain" description="MOSC" evidence="4">
    <location>
        <begin position="171"/>
        <end position="330"/>
    </location>
</feature>
<dbReference type="Pfam" id="PF03473">
    <property type="entry name" value="MOSC"/>
    <property type="match status" value="1"/>
</dbReference>
<dbReference type="GO" id="GO:0005509">
    <property type="term" value="F:calcium ion binding"/>
    <property type="evidence" value="ECO:0007669"/>
    <property type="project" value="UniProtKB-UniRule"/>
</dbReference>
<dbReference type="InterPro" id="IPR011037">
    <property type="entry name" value="Pyrv_Knase-like_insert_dom_sf"/>
</dbReference>
<dbReference type="GO" id="GO:0016020">
    <property type="term" value="C:membrane"/>
    <property type="evidence" value="ECO:0007669"/>
    <property type="project" value="InterPro"/>
</dbReference>
<reference evidence="5 6" key="1">
    <citation type="journal article" date="2010" name="Science">
        <title>Genomic comparison of the ants Camponotus floridanus and Harpegnathos saltator.</title>
        <authorList>
            <person name="Bonasio R."/>
            <person name="Zhang G."/>
            <person name="Ye C."/>
            <person name="Mutti N.S."/>
            <person name="Fang X."/>
            <person name="Qin N."/>
            <person name="Donahue G."/>
            <person name="Yang P."/>
            <person name="Li Q."/>
            <person name="Li C."/>
            <person name="Zhang P."/>
            <person name="Huang Z."/>
            <person name="Berger S.L."/>
            <person name="Reinberg D."/>
            <person name="Wang J."/>
            <person name="Liebig J."/>
        </authorList>
    </citation>
    <scope>NUCLEOTIDE SEQUENCE [LARGE SCALE GENOMIC DNA]</scope>
    <source>
        <strain evidence="6">C129</strain>
    </source>
</reference>
<sequence>MDKTQLVLVTAAAVGAGTAVFVTWWWWAPEKKQKPPSKWQKVGELSDIMVFPIKSLGIVRKKEMLCTKLGLKSGWMKDRTLMVIDHDGRFLTARQLPKMVNISPEFSDSILTLRAPDVISISIDLSQLCGKSFRAIIWGDAVLARDCGEEIARWLSRFLLQEDTGLRLVYYPLDRSARKIRKQYLNYFPLLTATDTGVYPDQTSFTLINEASVADLNNRLDEPVTPLNFRMNFVVKGPSAYEEDKWDWVKIGDVILRNLKPCTRCILTTVNPETGVKNTKLEPLKTLKSYRQITDPKIRPAIGDSPAMGIHLGLRGPNGIVRIGDTVYVGIPEEEAPSSTSSS</sequence>
<dbReference type="PROSITE" id="PS51340">
    <property type="entry name" value="MOSC"/>
    <property type="match status" value="1"/>
</dbReference>
<evidence type="ECO:0000256" key="1">
    <source>
        <dbReference type="PROSITE-ProRule" id="PRU00043"/>
    </source>
</evidence>
<keyword evidence="1" id="KW-0106">Calcium</keyword>
<evidence type="ECO:0000259" key="4">
    <source>
        <dbReference type="PROSITE" id="PS51340"/>
    </source>
</evidence>
<keyword evidence="2" id="KW-0472">Membrane</keyword>
<dbReference type="GO" id="GO:0030151">
    <property type="term" value="F:molybdenum ion binding"/>
    <property type="evidence" value="ECO:0007669"/>
    <property type="project" value="InterPro"/>
</dbReference>
<keyword evidence="6" id="KW-1185">Reference proteome</keyword>
<dbReference type="PANTHER" id="PTHR14237">
    <property type="entry name" value="MOLYBDOPTERIN COFACTOR SULFURASE MOSC"/>
    <property type="match status" value="1"/>
</dbReference>
<accession>E1ZZ63</accession>
<protein>
    <submittedName>
        <fullName evidence="5">MOSC domain-containing protein 1, mitochondrial</fullName>
    </submittedName>
</protein>
<dbReference type="OMA" id="SECATIY"/>
<dbReference type="OrthoDB" id="17255at2759"/>
<evidence type="ECO:0000313" key="5">
    <source>
        <dbReference type="EMBL" id="EFN73478.1"/>
    </source>
</evidence>
<name>E1ZZ63_CAMFO</name>
<feature type="transmembrane region" description="Helical" evidence="2">
    <location>
        <begin position="6"/>
        <end position="28"/>
    </location>
</feature>
<dbReference type="SUPFAM" id="SSF141673">
    <property type="entry name" value="MOSC N-terminal domain-like"/>
    <property type="match status" value="1"/>
</dbReference>